<evidence type="ECO:0000256" key="1">
    <source>
        <dbReference type="SAM" id="Phobius"/>
    </source>
</evidence>
<dbReference type="Proteomes" id="UP000809829">
    <property type="component" value="Unassembled WGS sequence"/>
</dbReference>
<proteinExistence type="predicted"/>
<keyword evidence="1" id="KW-0812">Transmembrane</keyword>
<comment type="caution">
    <text evidence="2">The sequence shown here is derived from an EMBL/GenBank/DDBJ whole genome shotgun (WGS) entry which is preliminary data.</text>
</comment>
<keyword evidence="1" id="KW-0472">Membrane</keyword>
<sequence>MQPIYVILSILLAAMLSYDIAKFVRGERPDWKEAIVTVLVFAGFLAALQMAFDVF</sequence>
<keyword evidence="3" id="KW-1185">Reference proteome</keyword>
<gene>
    <name evidence="2" type="ORF">JOC83_001234</name>
</gene>
<evidence type="ECO:0000313" key="2">
    <source>
        <dbReference type="EMBL" id="MBM7702400.1"/>
    </source>
</evidence>
<dbReference type="EMBL" id="JAFBFC010000002">
    <property type="protein sequence ID" value="MBM7702400.1"/>
    <property type="molecule type" value="Genomic_DNA"/>
</dbReference>
<organism evidence="2 3">
    <name type="scientific">Priestia iocasae</name>
    <dbReference type="NCBI Taxonomy" id="2291674"/>
    <lineage>
        <taxon>Bacteria</taxon>
        <taxon>Bacillati</taxon>
        <taxon>Bacillota</taxon>
        <taxon>Bacilli</taxon>
        <taxon>Bacillales</taxon>
        <taxon>Bacillaceae</taxon>
        <taxon>Priestia</taxon>
    </lineage>
</organism>
<dbReference type="RefSeq" id="WP_205185330.1">
    <property type="nucleotide sequence ID" value="NZ_JAFBFC010000002.1"/>
</dbReference>
<accession>A0ABS2QSG2</accession>
<keyword evidence="1" id="KW-1133">Transmembrane helix</keyword>
<feature type="transmembrane region" description="Helical" evidence="1">
    <location>
        <begin position="31"/>
        <end position="52"/>
    </location>
</feature>
<name>A0ABS2QSG2_9BACI</name>
<protein>
    <submittedName>
        <fullName evidence="2">Uncharacterized protein</fullName>
    </submittedName>
</protein>
<reference evidence="2 3" key="1">
    <citation type="submission" date="2021-01" db="EMBL/GenBank/DDBJ databases">
        <title>Genomic Encyclopedia of Type Strains, Phase IV (KMG-IV): sequencing the most valuable type-strain genomes for metagenomic binning, comparative biology and taxonomic classification.</title>
        <authorList>
            <person name="Goeker M."/>
        </authorList>
    </citation>
    <scope>NUCLEOTIDE SEQUENCE [LARGE SCALE GENOMIC DNA]</scope>
    <source>
        <strain evidence="2 3">DSM 104297</strain>
    </source>
</reference>
<evidence type="ECO:0000313" key="3">
    <source>
        <dbReference type="Proteomes" id="UP000809829"/>
    </source>
</evidence>
<feature type="transmembrane region" description="Helical" evidence="1">
    <location>
        <begin position="6"/>
        <end position="24"/>
    </location>
</feature>